<dbReference type="SUPFAM" id="SSF51395">
    <property type="entry name" value="FMN-linked oxidoreductases"/>
    <property type="match status" value="1"/>
</dbReference>
<keyword evidence="3" id="KW-0472">Membrane</keyword>
<organism evidence="5 6">
    <name type="scientific">Microbulbifer variabilis</name>
    <dbReference type="NCBI Taxonomy" id="266805"/>
    <lineage>
        <taxon>Bacteria</taxon>
        <taxon>Pseudomonadati</taxon>
        <taxon>Pseudomonadota</taxon>
        <taxon>Gammaproteobacteria</taxon>
        <taxon>Cellvibrionales</taxon>
        <taxon>Microbulbiferaceae</taxon>
        <taxon>Microbulbifer</taxon>
    </lineage>
</organism>
<dbReference type="InterPro" id="IPR013785">
    <property type="entry name" value="Aldolase_TIM"/>
</dbReference>
<dbReference type="RefSeq" id="WP_252082108.1">
    <property type="nucleotide sequence ID" value="NZ_CP092418.1"/>
</dbReference>
<comment type="similarity">
    <text evidence="1 2">Belongs to the glutamate synthase family.</text>
</comment>
<dbReference type="PIRSF" id="PIRSF500060">
    <property type="entry name" value="UCP500060"/>
    <property type="match status" value="1"/>
</dbReference>
<dbReference type="InterPro" id="IPR024188">
    <property type="entry name" value="GltB"/>
</dbReference>
<dbReference type="InterPro" id="IPR002932">
    <property type="entry name" value="Glu_synthdom"/>
</dbReference>
<name>A0ABY4VDI2_9GAMM</name>
<dbReference type="Gene3D" id="3.20.20.70">
    <property type="entry name" value="Aldolase class I"/>
    <property type="match status" value="1"/>
</dbReference>
<evidence type="ECO:0000313" key="6">
    <source>
        <dbReference type="Proteomes" id="UP001055658"/>
    </source>
</evidence>
<protein>
    <submittedName>
        <fullName evidence="5">FMN-binding glutamate synthase family protein</fullName>
    </submittedName>
</protein>
<keyword evidence="6" id="KW-1185">Reference proteome</keyword>
<dbReference type="CDD" id="cd02808">
    <property type="entry name" value="GltS_FMN"/>
    <property type="match status" value="1"/>
</dbReference>
<dbReference type="Pfam" id="PF01645">
    <property type="entry name" value="Glu_synthase"/>
    <property type="match status" value="1"/>
</dbReference>
<evidence type="ECO:0000256" key="2">
    <source>
        <dbReference type="PIRNR" id="PIRNR006429"/>
    </source>
</evidence>
<dbReference type="EMBL" id="CP092418">
    <property type="protein sequence ID" value="USD20019.1"/>
    <property type="molecule type" value="Genomic_DNA"/>
</dbReference>
<keyword evidence="3" id="KW-0812">Transmembrane</keyword>
<dbReference type="PANTHER" id="PTHR43819:SF1">
    <property type="entry name" value="ARCHAEAL-TYPE GLUTAMATE SYNTHASE [NADPH]"/>
    <property type="match status" value="1"/>
</dbReference>
<proteinExistence type="inferred from homology"/>
<gene>
    <name evidence="5" type="ORF">MJO52_13125</name>
</gene>
<reference evidence="5" key="1">
    <citation type="submission" date="2022-02" db="EMBL/GenBank/DDBJ databases">
        <title>Coral-associated bacteria.</title>
        <authorList>
            <person name="Tang K."/>
            <person name="Wang X."/>
        </authorList>
    </citation>
    <scope>NUCLEOTIDE SEQUENCE</scope>
    <source>
        <strain evidence="5">SCSIO 43006</strain>
    </source>
</reference>
<dbReference type="Proteomes" id="UP001055658">
    <property type="component" value="Chromosome"/>
</dbReference>
<sequence length="565" mass="62210">MRLNPHTMIISTAWRAYASRNGIKRAIIPVTALVLTPIFLILTIAVDAWWVIALLLSLFLVLLGIYDMLQPNWSLTRNFPVAGRIRWLFMNLRPYFRAYIVEGDEEGRPFSYEARRLVYARADGFSDMHPFGTELDVRSDEYMWLTHSINPAKEADIKSRIEVGSGRCAKPYSATLLNISAMSFGALSAAAIEALNQGAAIGGFYHDTGEGGISPYHRKHGGDLVWELGSGYFGARKDDGSFDPDLFREACNDQVKMTEIKLSQGAKPGHGGVLPGAKVTQEIASTRKVQPGVDCVSPRAHSMFSTPIEMLEFADQMRNLSGGKPVGVKLCVGQVFEVLAIMKAMLETEKYLDFIVVDGAEGGTGAAPLELSNHVGMPLLSGLIVVRNALVATGLRDKVRLAASGKIYSASELAACLAIGADWCNAARPFMFSIGCIQSRRCHTDTCPTGVTTQDPKRQRGLVVDVQSKRAAAFQAKTLEALGEIVAAAGLTEPRDLQPYHLYHRINGTESYPIDRIWHFLNEKALIDAPEETPYRHWWQAARADSFRPAVNLAHHDDHSALRRL</sequence>
<evidence type="ECO:0000259" key="4">
    <source>
        <dbReference type="Pfam" id="PF01645"/>
    </source>
</evidence>
<keyword evidence="3" id="KW-1133">Transmembrane helix</keyword>
<evidence type="ECO:0000256" key="3">
    <source>
        <dbReference type="SAM" id="Phobius"/>
    </source>
</evidence>
<feature type="domain" description="Glutamate synthase" evidence="4">
    <location>
        <begin position="174"/>
        <end position="491"/>
    </location>
</feature>
<dbReference type="PANTHER" id="PTHR43819">
    <property type="entry name" value="ARCHAEAL-TYPE GLUTAMATE SYNTHASE [NADPH]"/>
    <property type="match status" value="1"/>
</dbReference>
<feature type="transmembrane region" description="Helical" evidence="3">
    <location>
        <begin position="26"/>
        <end position="44"/>
    </location>
</feature>
<evidence type="ECO:0000313" key="5">
    <source>
        <dbReference type="EMBL" id="USD20019.1"/>
    </source>
</evidence>
<dbReference type="InterPro" id="IPR027283">
    <property type="entry name" value="YerD"/>
</dbReference>
<accession>A0ABY4VDI2</accession>
<evidence type="ECO:0000256" key="1">
    <source>
        <dbReference type="ARBA" id="ARBA00009716"/>
    </source>
</evidence>
<dbReference type="PIRSF" id="PIRSF006429">
    <property type="entry name" value="GOGAT_lg_2"/>
    <property type="match status" value="1"/>
</dbReference>